<proteinExistence type="predicted"/>
<dbReference type="RefSeq" id="WP_117601973.1">
    <property type="nucleotide sequence ID" value="NZ_BHGK01000001.1"/>
</dbReference>
<evidence type="ECO:0000313" key="4">
    <source>
        <dbReference type="EMBL" id="GCA68394.1"/>
    </source>
</evidence>
<dbReference type="EMBL" id="BHGK01000003">
    <property type="protein sequence ID" value="GCA68394.1"/>
    <property type="molecule type" value="Genomic_DNA"/>
</dbReference>
<comment type="caution">
    <text evidence="2">The sequence shown here is derived from an EMBL/GenBank/DDBJ whole genome shotgun (WGS) entry which is preliminary data.</text>
</comment>
<evidence type="ECO:0000313" key="3">
    <source>
        <dbReference type="EMBL" id="GCA68387.1"/>
    </source>
</evidence>
<evidence type="ECO:0000313" key="2">
    <source>
        <dbReference type="EMBL" id="GCA65880.1"/>
    </source>
</evidence>
<evidence type="ECO:0000259" key="1">
    <source>
        <dbReference type="Pfam" id="PF07561"/>
    </source>
</evidence>
<reference evidence="2" key="2">
    <citation type="journal article" date="2019" name="J. Microbiol.">
        <title>Mediterraneibacter butyricigenes sp. nov., a butyrate-producing bacterium isolated from human faeces.</title>
        <authorList>
            <person name="Kim J.S."/>
            <person name="Han K.I."/>
            <person name="Suh M.K."/>
            <person name="Lee K.C."/>
            <person name="Eom M.K."/>
            <person name="Lee J.H."/>
            <person name="Park S.H."/>
            <person name="Kang S.W."/>
            <person name="Park J.E."/>
            <person name="Oh B.S."/>
            <person name="Yu S.Y."/>
            <person name="Choi S.H."/>
            <person name="Lee D.H."/>
            <person name="Yoon H."/>
            <person name="Kim B."/>
            <person name="Yang S.J."/>
            <person name="Lee J.S."/>
        </authorList>
    </citation>
    <scope>NUCLEOTIDE SEQUENCE</scope>
    <source>
        <strain evidence="2">KCTC 15684</strain>
    </source>
</reference>
<dbReference type="EMBL" id="BHGK01000003">
    <property type="protein sequence ID" value="GCA68387.1"/>
    <property type="molecule type" value="Genomic_DNA"/>
</dbReference>
<gene>
    <name evidence="2" type="ORF">KGMB01110_03160</name>
    <name evidence="3" type="ORF">KGMB01110_28230</name>
    <name evidence="4" type="ORF">KGMB01110_28300</name>
</gene>
<reference evidence="5" key="1">
    <citation type="submission" date="2018-09" db="EMBL/GenBank/DDBJ databases">
        <title>Draft Genome Sequence of Mediterraneibacter sp. KCTC 15684.</title>
        <authorList>
            <person name="Kim J.S."/>
            <person name="Han K.I."/>
            <person name="Suh M.K."/>
            <person name="Lee K.C."/>
            <person name="Eom M.K."/>
            <person name="Lee J.H."/>
            <person name="Park S.H."/>
            <person name="Kang S.W."/>
            <person name="Park J.E."/>
            <person name="Oh B.S."/>
            <person name="Yu S.Y."/>
            <person name="Choi S.H."/>
            <person name="Lee D.H."/>
            <person name="Yoon H."/>
            <person name="Kim B."/>
            <person name="Yang S.J."/>
            <person name="Lee J.S."/>
        </authorList>
    </citation>
    <scope>NUCLEOTIDE SEQUENCE [LARGE SCALE GENOMIC DNA]</scope>
    <source>
        <strain evidence="5">KCTC 15684</strain>
    </source>
</reference>
<accession>A0A391NZ96</accession>
<dbReference type="EMBL" id="BHGK01000001">
    <property type="protein sequence ID" value="GCA65880.1"/>
    <property type="molecule type" value="Genomic_DNA"/>
</dbReference>
<sequence>MPKLKCSVQTCAHNHQFLCDLDQIQVGGNQACSPSETQCDSFTERKESGYSNAAGGGCHCSETTGIDCQAEKCMYNEACKCQAGRISVEGGQAKQCQGTECATFKM</sequence>
<dbReference type="Proteomes" id="UP000265643">
    <property type="component" value="Unassembled WGS sequence"/>
</dbReference>
<dbReference type="AlphaFoldDB" id="A0A391NZ96"/>
<organism evidence="2 5">
    <name type="scientific">Mediterraneibacter butyricigenes</name>
    <dbReference type="NCBI Taxonomy" id="2316025"/>
    <lineage>
        <taxon>Bacteria</taxon>
        <taxon>Bacillati</taxon>
        <taxon>Bacillota</taxon>
        <taxon>Clostridia</taxon>
        <taxon>Lachnospirales</taxon>
        <taxon>Lachnospiraceae</taxon>
        <taxon>Mediterraneibacter</taxon>
    </lineage>
</organism>
<name>A0A391NZ96_9FIRM</name>
<feature type="domain" description="DUF1540" evidence="1">
    <location>
        <begin position="5"/>
        <end position="42"/>
    </location>
</feature>
<dbReference type="Pfam" id="PF07561">
    <property type="entry name" value="DUF1540"/>
    <property type="match status" value="2"/>
</dbReference>
<feature type="domain" description="DUF1540" evidence="1">
    <location>
        <begin position="66"/>
        <end position="104"/>
    </location>
</feature>
<evidence type="ECO:0000313" key="5">
    <source>
        <dbReference type="Proteomes" id="UP000265643"/>
    </source>
</evidence>
<keyword evidence="5" id="KW-1185">Reference proteome</keyword>
<protein>
    <recommendedName>
        <fullName evidence="1">DUF1540 domain-containing protein</fullName>
    </recommendedName>
</protein>
<dbReference type="InterPro" id="IPR011437">
    <property type="entry name" value="DUF1540"/>
</dbReference>